<dbReference type="AlphaFoldDB" id="A0A0E9VZ87"/>
<accession>A0A0E9VZ87</accession>
<organism evidence="1">
    <name type="scientific">Anguilla anguilla</name>
    <name type="common">European freshwater eel</name>
    <name type="synonym">Muraena anguilla</name>
    <dbReference type="NCBI Taxonomy" id="7936"/>
    <lineage>
        <taxon>Eukaryota</taxon>
        <taxon>Metazoa</taxon>
        <taxon>Chordata</taxon>
        <taxon>Craniata</taxon>
        <taxon>Vertebrata</taxon>
        <taxon>Euteleostomi</taxon>
        <taxon>Actinopterygii</taxon>
        <taxon>Neopterygii</taxon>
        <taxon>Teleostei</taxon>
        <taxon>Anguilliformes</taxon>
        <taxon>Anguillidae</taxon>
        <taxon>Anguilla</taxon>
    </lineage>
</organism>
<dbReference type="EMBL" id="GBXM01025211">
    <property type="protein sequence ID" value="JAH83366.1"/>
    <property type="molecule type" value="Transcribed_RNA"/>
</dbReference>
<protein>
    <submittedName>
        <fullName evidence="1">Uncharacterized protein</fullName>
    </submittedName>
</protein>
<name>A0A0E9VZ87_ANGAN</name>
<proteinExistence type="predicted"/>
<reference evidence="1" key="1">
    <citation type="submission" date="2014-11" db="EMBL/GenBank/DDBJ databases">
        <authorList>
            <person name="Amaro Gonzalez C."/>
        </authorList>
    </citation>
    <scope>NUCLEOTIDE SEQUENCE</scope>
</reference>
<reference evidence="1" key="2">
    <citation type="journal article" date="2015" name="Fish Shellfish Immunol.">
        <title>Early steps in the European eel (Anguilla anguilla)-Vibrio vulnificus interaction in the gills: Role of the RtxA13 toxin.</title>
        <authorList>
            <person name="Callol A."/>
            <person name="Pajuelo D."/>
            <person name="Ebbesson L."/>
            <person name="Teles M."/>
            <person name="MacKenzie S."/>
            <person name="Amaro C."/>
        </authorList>
    </citation>
    <scope>NUCLEOTIDE SEQUENCE</scope>
</reference>
<evidence type="ECO:0000313" key="1">
    <source>
        <dbReference type="EMBL" id="JAH83366.1"/>
    </source>
</evidence>
<sequence>MWCTGHKCSYAVAICNPIGQVMLSLFAWSMPPGLVERADRLLTCTVQLCLASSVSQYINTDLPAG</sequence>